<proteinExistence type="predicted"/>
<name>A0A6S6P6S9_9MYCO</name>
<protein>
    <submittedName>
        <fullName evidence="1">Uncharacterized protein</fullName>
    </submittedName>
</protein>
<dbReference type="AlphaFoldDB" id="A0A6S6P6S9"/>
<accession>A0A6S6P6S9</accession>
<reference evidence="1 2" key="1">
    <citation type="submission" date="2020-07" db="EMBL/GenBank/DDBJ databases">
        <title>Complete genome sequence of Mycolicibacterium litorale like strain isolated from cardiac implantable electronic device infection.</title>
        <authorList>
            <person name="Fukano H."/>
            <person name="Miyama H."/>
            <person name="Hoshino Y."/>
        </authorList>
    </citation>
    <scope>NUCLEOTIDE SEQUENCE [LARGE SCALE GENOMIC DNA]</scope>
    <source>
        <strain evidence="1 2">NIIDNTM18</strain>
    </source>
</reference>
<organism evidence="1 2">
    <name type="scientific">Mycolicibacterium litorale</name>
    <dbReference type="NCBI Taxonomy" id="758802"/>
    <lineage>
        <taxon>Bacteria</taxon>
        <taxon>Bacillati</taxon>
        <taxon>Actinomycetota</taxon>
        <taxon>Actinomycetes</taxon>
        <taxon>Mycobacteriales</taxon>
        <taxon>Mycobacteriaceae</taxon>
        <taxon>Mycolicibacterium</taxon>
    </lineage>
</organism>
<sequence length="119" mass="12259">MGPNRSTSIPDTGNSTAISSADTVTTISTGTFSKCSVAVAYEIANTPQVLKAAPSPQRDSIPSTVVFSTGGRKISLTGTADRSSSARTFSNAGVSAALRRTTTPKITSTTLTRNAIRHP</sequence>
<evidence type="ECO:0000313" key="2">
    <source>
        <dbReference type="Proteomes" id="UP000515734"/>
    </source>
</evidence>
<evidence type="ECO:0000313" key="1">
    <source>
        <dbReference type="EMBL" id="BCI55593.1"/>
    </source>
</evidence>
<dbReference type="Proteomes" id="UP000515734">
    <property type="component" value="Chromosome"/>
</dbReference>
<dbReference type="EMBL" id="AP023287">
    <property type="protein sequence ID" value="BCI55593.1"/>
    <property type="molecule type" value="Genomic_DNA"/>
</dbReference>
<gene>
    <name evidence="1" type="ORF">NIIDNTM18_48710</name>
</gene>